<sequence>MRVHDPNLNAAKGQLFPFRFQSQQTSQVDHATDAEANNNSSTASLGLHHWLDQVSASTIEAGQDSTCAKGIGFERDEDKDGRREWVSRIL</sequence>
<dbReference type="Proteomes" id="UP001055172">
    <property type="component" value="Unassembled WGS sequence"/>
</dbReference>
<dbReference type="EMBL" id="BPPX01000002">
    <property type="protein sequence ID" value="GJC77910.1"/>
    <property type="molecule type" value="Genomic_DNA"/>
</dbReference>
<dbReference type="AlphaFoldDB" id="A0AA37GC27"/>
<name>A0AA37GC27_9PEZI</name>
<comment type="caution">
    <text evidence="1">The sequence shown here is derived from an EMBL/GenBank/DDBJ whole genome shotgun (WGS) entry which is preliminary data.</text>
</comment>
<reference evidence="1 2" key="1">
    <citation type="submission" date="2021-07" db="EMBL/GenBank/DDBJ databases">
        <title>Genome data of Colletotrichum spaethianum.</title>
        <authorList>
            <person name="Utami Y.D."/>
            <person name="Hiruma K."/>
        </authorList>
    </citation>
    <scope>NUCLEOTIDE SEQUENCE [LARGE SCALE GENOMIC DNA]</scope>
    <source>
        <strain evidence="1 2">MAFF 242679</strain>
    </source>
</reference>
<protein>
    <submittedName>
        <fullName evidence="1">Uncharacterized protein</fullName>
    </submittedName>
</protein>
<organism evidence="1 2">
    <name type="scientific">Colletotrichum liriopes</name>
    <dbReference type="NCBI Taxonomy" id="708192"/>
    <lineage>
        <taxon>Eukaryota</taxon>
        <taxon>Fungi</taxon>
        <taxon>Dikarya</taxon>
        <taxon>Ascomycota</taxon>
        <taxon>Pezizomycotina</taxon>
        <taxon>Sordariomycetes</taxon>
        <taxon>Hypocreomycetidae</taxon>
        <taxon>Glomerellales</taxon>
        <taxon>Glomerellaceae</taxon>
        <taxon>Colletotrichum</taxon>
        <taxon>Colletotrichum spaethianum species complex</taxon>
    </lineage>
</organism>
<evidence type="ECO:0000313" key="2">
    <source>
        <dbReference type="Proteomes" id="UP001055172"/>
    </source>
</evidence>
<gene>
    <name evidence="1" type="ORF">ColLi_00747</name>
</gene>
<accession>A0AA37GC27</accession>
<evidence type="ECO:0000313" key="1">
    <source>
        <dbReference type="EMBL" id="GJC77910.1"/>
    </source>
</evidence>
<keyword evidence="2" id="KW-1185">Reference proteome</keyword>
<proteinExistence type="predicted"/>